<evidence type="ECO:0000313" key="1">
    <source>
        <dbReference type="EMBL" id="EYB82103.1"/>
    </source>
</evidence>
<organism evidence="1 2">
    <name type="scientific">Ancylostoma ceylanicum</name>
    <dbReference type="NCBI Taxonomy" id="53326"/>
    <lineage>
        <taxon>Eukaryota</taxon>
        <taxon>Metazoa</taxon>
        <taxon>Ecdysozoa</taxon>
        <taxon>Nematoda</taxon>
        <taxon>Chromadorea</taxon>
        <taxon>Rhabditida</taxon>
        <taxon>Rhabditina</taxon>
        <taxon>Rhabditomorpha</taxon>
        <taxon>Strongyloidea</taxon>
        <taxon>Ancylostomatidae</taxon>
        <taxon>Ancylostomatinae</taxon>
        <taxon>Ancylostoma</taxon>
    </lineage>
</organism>
<dbReference type="OrthoDB" id="5862073at2759"/>
<dbReference type="Proteomes" id="UP000024635">
    <property type="component" value="Unassembled WGS sequence"/>
</dbReference>
<dbReference type="STRING" id="53326.A0A016RUW2"/>
<dbReference type="AlphaFoldDB" id="A0A016RUW2"/>
<dbReference type="EMBL" id="JARK01001703">
    <property type="protein sequence ID" value="EYB82103.1"/>
    <property type="molecule type" value="Genomic_DNA"/>
</dbReference>
<gene>
    <name evidence="1" type="primary">Acey_s0367.g43</name>
    <name evidence="1" type="ORF">Y032_0367g43</name>
</gene>
<proteinExistence type="predicted"/>
<reference evidence="2" key="1">
    <citation type="journal article" date="2015" name="Nat. Genet.">
        <title>The genome and transcriptome of the zoonotic hookworm Ancylostoma ceylanicum identify infection-specific gene families.</title>
        <authorList>
            <person name="Schwarz E.M."/>
            <person name="Hu Y."/>
            <person name="Antoshechkin I."/>
            <person name="Miller M.M."/>
            <person name="Sternberg P.W."/>
            <person name="Aroian R.V."/>
        </authorList>
    </citation>
    <scope>NUCLEOTIDE SEQUENCE</scope>
    <source>
        <strain evidence="2">HY135</strain>
    </source>
</reference>
<keyword evidence="2" id="KW-1185">Reference proteome</keyword>
<name>A0A016RUW2_9BILA</name>
<protein>
    <submittedName>
        <fullName evidence="1">Uncharacterized protein</fullName>
    </submittedName>
</protein>
<accession>A0A016RUW2</accession>
<sequence length="180" mass="20064">MFDVAVPSPSVVRYINVKNNEGVKRIRVNVIYERGLQTNLATLSGQRCWLDDAPPPLDLEGYEDEVPEWGGAEQEVSSGVTEWADCGEQGDEAIGLLMELRVSEVIVRIIIATFRIATRVAAAESRRDLLDPLTWSVLSPHLSYRSRRDGAITQSVYVFEKDCVQNVSDFYFPLALGISS</sequence>
<evidence type="ECO:0000313" key="2">
    <source>
        <dbReference type="Proteomes" id="UP000024635"/>
    </source>
</evidence>
<comment type="caution">
    <text evidence="1">The sequence shown here is derived from an EMBL/GenBank/DDBJ whole genome shotgun (WGS) entry which is preliminary data.</text>
</comment>